<dbReference type="EMBL" id="PVTR01000002">
    <property type="protein sequence ID" value="PRY89836.1"/>
    <property type="molecule type" value="Genomic_DNA"/>
</dbReference>
<sequence length="359" mass="40875">MLTGNKGEWSEIYTLLKIISDKNLFAGDSNLKKIESLIFPIIKILRDESNGTYEYGYERDLVIIRGANEEFRIPLIEFQEKAFYLLSKLKETTSSTFSIPEIETFINSFSCLSLKAKSSVKSDIRIVIHDQRTGTMPELGFSIKSQLGNASTLLNAGRTTNFIYQVENVDLSEAQIEAVNSINTRSKIKDRIEKIKEIFGSLVFIETESSVFGNNLTLIDSGLPIILSEIVYLFFTSGLSKTLDLVNEVSKINPLGFNTETKHPFYSYKIKRFLTDVALGMMPSKVWTGQLDSTGGYLVVKDDGEVLCYHIYNRNEFEDYLLNNTKLETASSTRHDFGILYREGEKILFKLNLQIRFLR</sequence>
<name>A0A2T0WT12_9BACT</name>
<dbReference type="Proteomes" id="UP000238157">
    <property type="component" value="Unassembled WGS sequence"/>
</dbReference>
<organism evidence="1 2">
    <name type="scientific">Mongoliibacter ruber</name>
    <dbReference type="NCBI Taxonomy" id="1750599"/>
    <lineage>
        <taxon>Bacteria</taxon>
        <taxon>Pseudomonadati</taxon>
        <taxon>Bacteroidota</taxon>
        <taxon>Cytophagia</taxon>
        <taxon>Cytophagales</taxon>
        <taxon>Cyclobacteriaceae</taxon>
        <taxon>Mongoliibacter</taxon>
    </lineage>
</organism>
<gene>
    <name evidence="1" type="ORF">CLW00_102312</name>
</gene>
<comment type="caution">
    <text evidence="1">The sequence shown here is derived from an EMBL/GenBank/DDBJ whole genome shotgun (WGS) entry which is preliminary data.</text>
</comment>
<dbReference type="AlphaFoldDB" id="A0A2T0WT12"/>
<accession>A0A2T0WT12</accession>
<evidence type="ECO:0000313" key="1">
    <source>
        <dbReference type="EMBL" id="PRY89836.1"/>
    </source>
</evidence>
<keyword evidence="2" id="KW-1185">Reference proteome</keyword>
<evidence type="ECO:0000313" key="2">
    <source>
        <dbReference type="Proteomes" id="UP000238157"/>
    </source>
</evidence>
<dbReference type="InterPro" id="IPR019062">
    <property type="entry name" value="Restrct_endonuc_II_HpaII"/>
</dbReference>
<dbReference type="OrthoDB" id="1551452at2"/>
<protein>
    <submittedName>
        <fullName evidence="1">Type II restriction enzyme</fullName>
    </submittedName>
</protein>
<proteinExistence type="predicted"/>
<dbReference type="RefSeq" id="WP_106132516.1">
    <property type="nucleotide sequence ID" value="NZ_PVTR01000002.1"/>
</dbReference>
<reference evidence="1 2" key="1">
    <citation type="submission" date="2018-03" db="EMBL/GenBank/DDBJ databases">
        <title>Genomic Encyclopedia of Archaeal and Bacterial Type Strains, Phase II (KMG-II): from individual species to whole genera.</title>
        <authorList>
            <person name="Goeker M."/>
        </authorList>
    </citation>
    <scope>NUCLEOTIDE SEQUENCE [LARGE SCALE GENOMIC DNA]</scope>
    <source>
        <strain evidence="1 2">DSM 27929</strain>
    </source>
</reference>
<dbReference type="Pfam" id="PF09561">
    <property type="entry name" value="RE_HpaII"/>
    <property type="match status" value="1"/>
</dbReference>